<dbReference type="Gene3D" id="3.40.50.1820">
    <property type="entry name" value="alpha/beta hydrolase"/>
    <property type="match status" value="1"/>
</dbReference>
<dbReference type="OrthoDB" id="9810066at2"/>
<dbReference type="RefSeq" id="WP_064280978.1">
    <property type="nucleotide sequence ID" value="NZ_LWCS01000015.1"/>
</dbReference>
<dbReference type="InterPro" id="IPR050261">
    <property type="entry name" value="FrsA_esterase"/>
</dbReference>
<accession>A0A178LZA7</accession>
<evidence type="ECO:0000313" key="4">
    <source>
        <dbReference type="Proteomes" id="UP000078396"/>
    </source>
</evidence>
<dbReference type="Gene3D" id="3.30.1310.20">
    <property type="entry name" value="PRTase-like"/>
    <property type="match status" value="1"/>
</dbReference>
<proteinExistence type="inferred from homology"/>
<comment type="caution">
    <text evidence="3">The sequence shown here is derived from an EMBL/GenBank/DDBJ whole genome shotgun (WGS) entry which is preliminary data.</text>
</comment>
<dbReference type="InterPro" id="IPR000836">
    <property type="entry name" value="PRTase_dom"/>
</dbReference>
<evidence type="ECO:0000313" key="3">
    <source>
        <dbReference type="EMBL" id="OAN39954.1"/>
    </source>
</evidence>
<dbReference type="GO" id="GO:0016740">
    <property type="term" value="F:transferase activity"/>
    <property type="evidence" value="ECO:0007669"/>
    <property type="project" value="UniProtKB-KW"/>
</dbReference>
<evidence type="ECO:0000256" key="1">
    <source>
        <dbReference type="ARBA" id="ARBA00008645"/>
    </source>
</evidence>
<dbReference type="AlphaFoldDB" id="A0A178LZA7"/>
<dbReference type="SUPFAM" id="SSF53474">
    <property type="entry name" value="alpha/beta-Hydrolases"/>
    <property type="match status" value="1"/>
</dbReference>
<dbReference type="InterPro" id="IPR029057">
    <property type="entry name" value="PRTase-like"/>
</dbReference>
<protein>
    <submittedName>
        <fullName evidence="3">Phosphoribosyl transferase</fullName>
    </submittedName>
</protein>
<organism evidence="3 4">
    <name type="scientific">Mycolicibacterium iranicum</name>
    <name type="common">Mycobacterium iranicum</name>
    <dbReference type="NCBI Taxonomy" id="912594"/>
    <lineage>
        <taxon>Bacteria</taxon>
        <taxon>Bacillati</taxon>
        <taxon>Actinomycetota</taxon>
        <taxon>Actinomycetes</taxon>
        <taxon>Mycobacteriales</taxon>
        <taxon>Mycobacteriaceae</taxon>
        <taxon>Mycolicibacterium</taxon>
    </lineage>
</organism>
<reference evidence="3 4" key="1">
    <citation type="submission" date="2016-04" db="EMBL/GenBank/DDBJ databases">
        <title>Draft Genome Sequences of Staphylococcus capitis Strain H36, S. capitis Strain H65, S. cohnii Strain H62, S. hominis Strain H69, Mycobacterium iranicum Strain H39, Plantibacter sp. Strain H53, Pseudomonas oryzihabitans Strain H72, and Microbacterium sp. Strain H83, isolated from residential settings.</title>
        <authorList>
            <person name="Lymperopoulou D."/>
            <person name="Adams R.I."/>
            <person name="Lindow S."/>
            <person name="Coil D.A."/>
            <person name="Jospin G."/>
            <person name="Eisen J.A."/>
        </authorList>
    </citation>
    <scope>NUCLEOTIDE SEQUENCE [LARGE SCALE GENOMIC DNA]</scope>
    <source>
        <strain evidence="3 4">H39</strain>
    </source>
</reference>
<keyword evidence="2" id="KW-0378">Hydrolase</keyword>
<keyword evidence="3" id="KW-0808">Transferase</keyword>
<dbReference type="CDD" id="cd06223">
    <property type="entry name" value="PRTases_typeI"/>
    <property type="match status" value="1"/>
</dbReference>
<evidence type="ECO:0000256" key="2">
    <source>
        <dbReference type="ARBA" id="ARBA00022801"/>
    </source>
</evidence>
<dbReference type="EMBL" id="LWCS01000015">
    <property type="protein sequence ID" value="OAN39954.1"/>
    <property type="molecule type" value="Genomic_DNA"/>
</dbReference>
<dbReference type="STRING" id="912594.AWC12_23105"/>
<dbReference type="PANTHER" id="PTHR22946:SF9">
    <property type="entry name" value="POLYKETIDE TRANSFERASE AF380"/>
    <property type="match status" value="1"/>
</dbReference>
<sequence length="432" mass="45993">MEHFGDDLTGAGRRLAQYLAPLRSKDVVVLGVARDGIPIAFEVAEGLGAPLDVVVVRSLTLPFDPEVTFGAVTEEGIRVVNDTVAQQTALGADQIAEVEDAQRVDLERQVQLYRRVHEPVPLFDRVVVIVDDELVSTAPAVAACRLARGRGATRVVVASPAGSAQVIDALQAYADDVVCPDASPFYFYATAESARHRRPHTSDDEVIALLDRSRRTCLDAAVQITSGLVELEGYLTIPSHARGAVIFAHGSGSSRHSLRNRYVAKVLNEAGFATLLFDLLTPAEEANRANVFDIEMLARRLIDATSWLAGRSDIAGLPLGYFGASTGAGAALRAAAASRVDVKAVVSRGGRPDLAGAKLADVTAATLLIVGDRDEIVLELNSRARDAMSAECAIAVVPGATHLFEEPGALEQVARLARDWFLGKLALHTAPR</sequence>
<dbReference type="PANTHER" id="PTHR22946">
    <property type="entry name" value="DIENELACTONE HYDROLASE DOMAIN-CONTAINING PROTEIN-RELATED"/>
    <property type="match status" value="1"/>
</dbReference>
<dbReference type="GO" id="GO:0052689">
    <property type="term" value="F:carboxylic ester hydrolase activity"/>
    <property type="evidence" value="ECO:0007669"/>
    <property type="project" value="UniProtKB-ARBA"/>
</dbReference>
<dbReference type="SUPFAM" id="SSF53271">
    <property type="entry name" value="PRTase-like"/>
    <property type="match status" value="1"/>
</dbReference>
<gene>
    <name evidence="3" type="ORF">A4X20_16120</name>
</gene>
<name>A0A178LZA7_MYCIR</name>
<dbReference type="Gene3D" id="3.40.50.2020">
    <property type="match status" value="1"/>
</dbReference>
<comment type="similarity">
    <text evidence="1">Belongs to the AB hydrolase superfamily.</text>
</comment>
<dbReference type="InterPro" id="IPR029058">
    <property type="entry name" value="AB_hydrolase_fold"/>
</dbReference>
<dbReference type="Proteomes" id="UP000078396">
    <property type="component" value="Unassembled WGS sequence"/>
</dbReference>